<dbReference type="EMBL" id="OZ034819">
    <property type="protein sequence ID" value="CAL1395107.1"/>
    <property type="molecule type" value="Genomic_DNA"/>
</dbReference>
<keyword evidence="2" id="KW-1185">Reference proteome</keyword>
<name>A0AAV2FAQ3_9ROSI</name>
<gene>
    <name evidence="1" type="ORF">LTRI10_LOCUS35562</name>
</gene>
<sequence>MIISLVPPFGDGGSEEDTAIGGELTYGVRKTRSSPELAGRGSLNLHHLVTSLLLKVEACPEFHLLGQVLRLKFLISSNPQTGSSG</sequence>
<evidence type="ECO:0000313" key="2">
    <source>
        <dbReference type="Proteomes" id="UP001497516"/>
    </source>
</evidence>
<reference evidence="1 2" key="1">
    <citation type="submission" date="2024-04" db="EMBL/GenBank/DDBJ databases">
        <authorList>
            <person name="Fracassetti M."/>
        </authorList>
    </citation>
    <scope>NUCLEOTIDE SEQUENCE [LARGE SCALE GENOMIC DNA]</scope>
</reference>
<accession>A0AAV2FAQ3</accession>
<dbReference type="AlphaFoldDB" id="A0AAV2FAQ3"/>
<dbReference type="Proteomes" id="UP001497516">
    <property type="component" value="Chromosome 6"/>
</dbReference>
<organism evidence="1 2">
    <name type="scientific">Linum trigynum</name>
    <dbReference type="NCBI Taxonomy" id="586398"/>
    <lineage>
        <taxon>Eukaryota</taxon>
        <taxon>Viridiplantae</taxon>
        <taxon>Streptophyta</taxon>
        <taxon>Embryophyta</taxon>
        <taxon>Tracheophyta</taxon>
        <taxon>Spermatophyta</taxon>
        <taxon>Magnoliopsida</taxon>
        <taxon>eudicotyledons</taxon>
        <taxon>Gunneridae</taxon>
        <taxon>Pentapetalae</taxon>
        <taxon>rosids</taxon>
        <taxon>fabids</taxon>
        <taxon>Malpighiales</taxon>
        <taxon>Linaceae</taxon>
        <taxon>Linum</taxon>
    </lineage>
</organism>
<protein>
    <submittedName>
        <fullName evidence="1">Uncharacterized protein</fullName>
    </submittedName>
</protein>
<evidence type="ECO:0000313" key="1">
    <source>
        <dbReference type="EMBL" id="CAL1395107.1"/>
    </source>
</evidence>
<proteinExistence type="predicted"/>